<evidence type="ECO:0000256" key="1">
    <source>
        <dbReference type="HAMAP-Rule" id="MF_03198"/>
    </source>
</evidence>
<dbReference type="EC" id="2.1.1.-" evidence="1"/>
<dbReference type="InterPro" id="IPR029063">
    <property type="entry name" value="SAM-dependent_MTases_sf"/>
</dbReference>
<keyword evidence="1" id="KW-0963">Cytoplasm</keyword>
<dbReference type="CDD" id="cd02440">
    <property type="entry name" value="AdoMet_MTases"/>
    <property type="match status" value="1"/>
</dbReference>
<evidence type="ECO:0000256" key="2">
    <source>
        <dbReference type="SAM" id="MobiDB-lite"/>
    </source>
</evidence>
<feature type="binding site" evidence="1">
    <location>
        <position position="175"/>
    </location>
    <ligand>
        <name>S-adenosyl-L-methionine</name>
        <dbReference type="ChEBI" id="CHEBI:59789"/>
    </ligand>
</feature>
<accession>A0A1X2I839</accession>
<organism evidence="3 4">
    <name type="scientific">Absidia repens</name>
    <dbReference type="NCBI Taxonomy" id="90262"/>
    <lineage>
        <taxon>Eukaryota</taxon>
        <taxon>Fungi</taxon>
        <taxon>Fungi incertae sedis</taxon>
        <taxon>Mucoromycota</taxon>
        <taxon>Mucoromycotina</taxon>
        <taxon>Mucoromycetes</taxon>
        <taxon>Mucorales</taxon>
        <taxon>Cunninghamellaceae</taxon>
        <taxon>Absidia</taxon>
    </lineage>
</organism>
<sequence>MTSTTVQADKLLNGSSLTLHGYDSDTPLADRYDSSDSSSDRDRSPSPNGRHVTKEILGDVEIALWQDLSGGCGGKTWEAAYVMINYMLWKQQEDLSHSFLDNKTILDIGSGTGLVGLAVAKACPSLAHMELTDQIPMMPLLQDNIKLNYLESKVGASVLNWGEPHDHKVDIVFASDCVYLEVAFQPLIDTLVTLTTNNKDVQIYMSYRKRRKADKRFFILLKKQFRVIDILDDPERPVYSRKGLHLYRLERKTLPAIMKISSPSLLR</sequence>
<name>A0A1X2I839_9FUNG</name>
<dbReference type="AlphaFoldDB" id="A0A1X2I839"/>
<dbReference type="InterPro" id="IPR019410">
    <property type="entry name" value="Methyltransf_16"/>
</dbReference>
<dbReference type="SUPFAM" id="SSF53335">
    <property type="entry name" value="S-adenosyl-L-methionine-dependent methyltransferases"/>
    <property type="match status" value="1"/>
</dbReference>
<evidence type="ECO:0000313" key="4">
    <source>
        <dbReference type="Proteomes" id="UP000193560"/>
    </source>
</evidence>
<feature type="binding site" evidence="1">
    <location>
        <position position="161"/>
    </location>
    <ligand>
        <name>S-adenosyl-L-methionine</name>
        <dbReference type="ChEBI" id="CHEBI:59789"/>
    </ligand>
</feature>
<dbReference type="PANTHER" id="PTHR14614:SF132">
    <property type="entry name" value="PROTEIN-LYSINE METHYLTRANSFERASE C42C1.13"/>
    <property type="match status" value="1"/>
</dbReference>
<feature type="region of interest" description="Disordered" evidence="2">
    <location>
        <begin position="27"/>
        <end position="51"/>
    </location>
</feature>
<comment type="similarity">
    <text evidence="1">Belongs to the class I-like SAM-binding methyltransferase superfamily. METTL21 family. EFM6 subfamily.</text>
</comment>
<comment type="caution">
    <text evidence="3">The sequence shown here is derived from an EMBL/GenBank/DDBJ whole genome shotgun (WGS) entry which is preliminary data.</text>
</comment>
<dbReference type="GO" id="GO:0016279">
    <property type="term" value="F:protein-lysine N-methyltransferase activity"/>
    <property type="evidence" value="ECO:0007669"/>
    <property type="project" value="UniProtKB-UniRule"/>
</dbReference>
<keyword evidence="4" id="KW-1185">Reference proteome</keyword>
<reference evidence="3 4" key="1">
    <citation type="submission" date="2016-07" db="EMBL/GenBank/DDBJ databases">
        <title>Pervasive Adenine N6-methylation of Active Genes in Fungi.</title>
        <authorList>
            <consortium name="DOE Joint Genome Institute"/>
            <person name="Mondo S.J."/>
            <person name="Dannebaum R.O."/>
            <person name="Kuo R.C."/>
            <person name="Labutti K."/>
            <person name="Haridas S."/>
            <person name="Kuo A."/>
            <person name="Salamov A."/>
            <person name="Ahrendt S.R."/>
            <person name="Lipzen A."/>
            <person name="Sullivan W."/>
            <person name="Andreopoulos W.B."/>
            <person name="Clum A."/>
            <person name="Lindquist E."/>
            <person name="Daum C."/>
            <person name="Ramamoorthy G.K."/>
            <person name="Gryganskyi A."/>
            <person name="Culley D."/>
            <person name="Magnuson J.K."/>
            <person name="James T.Y."/>
            <person name="O'Malley M.A."/>
            <person name="Stajich J.E."/>
            <person name="Spatafora J.W."/>
            <person name="Visel A."/>
            <person name="Grigoriev I.V."/>
        </authorList>
    </citation>
    <scope>NUCLEOTIDE SEQUENCE [LARGE SCALE GENOMIC DNA]</scope>
    <source>
        <strain evidence="3 4">NRRL 1336</strain>
    </source>
</reference>
<feature type="compositionally biased region" description="Basic and acidic residues" evidence="2">
    <location>
        <begin position="28"/>
        <end position="44"/>
    </location>
</feature>
<keyword evidence="1 3" id="KW-0489">Methyltransferase</keyword>
<dbReference type="InterPro" id="IPR033684">
    <property type="entry name" value="EFM6"/>
</dbReference>
<dbReference type="STRING" id="90262.A0A1X2I839"/>
<dbReference type="OrthoDB" id="407325at2759"/>
<evidence type="ECO:0000313" key="3">
    <source>
        <dbReference type="EMBL" id="ORZ10458.1"/>
    </source>
</evidence>
<dbReference type="GO" id="GO:0005737">
    <property type="term" value="C:cytoplasm"/>
    <property type="evidence" value="ECO:0007669"/>
    <property type="project" value="UniProtKB-SubCell"/>
</dbReference>
<gene>
    <name evidence="1" type="primary">EFM6</name>
    <name evidence="3" type="ORF">BCR42DRAFT_380745</name>
</gene>
<comment type="subcellular location">
    <subcellularLocation>
        <location evidence="1">Cytoplasm</location>
    </subcellularLocation>
</comment>
<dbReference type="Gene3D" id="3.40.50.150">
    <property type="entry name" value="Vaccinia Virus protein VP39"/>
    <property type="match status" value="1"/>
</dbReference>
<dbReference type="GO" id="GO:0032259">
    <property type="term" value="P:methylation"/>
    <property type="evidence" value="ECO:0007669"/>
    <property type="project" value="UniProtKB-KW"/>
</dbReference>
<feature type="binding site" evidence="1">
    <location>
        <position position="133"/>
    </location>
    <ligand>
        <name>S-adenosyl-L-methionine</name>
        <dbReference type="ChEBI" id="CHEBI:59789"/>
    </ligand>
</feature>
<dbReference type="Pfam" id="PF10294">
    <property type="entry name" value="Methyltransf_16"/>
    <property type="match status" value="1"/>
</dbReference>
<protein>
    <recommendedName>
        <fullName evidence="1">Protein-lysine N-methyltransferase EFM6</fullName>
        <ecNumber evidence="1">2.1.1.-</ecNumber>
    </recommendedName>
    <alternativeName>
        <fullName evidence="1">Elongation factor methyltransferase 6</fullName>
    </alternativeName>
</protein>
<feature type="binding site" evidence="1">
    <location>
        <begin position="109"/>
        <end position="111"/>
    </location>
    <ligand>
        <name>S-adenosyl-L-methionine</name>
        <dbReference type="ChEBI" id="CHEBI:59789"/>
    </ligand>
</feature>
<proteinExistence type="inferred from homology"/>
<keyword evidence="1 3" id="KW-0808">Transferase</keyword>
<keyword evidence="1" id="KW-0949">S-adenosyl-L-methionine</keyword>
<dbReference type="EMBL" id="MCGE01000024">
    <property type="protein sequence ID" value="ORZ10458.1"/>
    <property type="molecule type" value="Genomic_DNA"/>
</dbReference>
<dbReference type="PANTHER" id="PTHR14614">
    <property type="entry name" value="HEPATOCELLULAR CARCINOMA-ASSOCIATED ANTIGEN"/>
    <property type="match status" value="1"/>
</dbReference>
<feature type="binding site" evidence="1">
    <location>
        <position position="77"/>
    </location>
    <ligand>
        <name>S-adenosyl-L-methionine</name>
        <dbReference type="ChEBI" id="CHEBI:59789"/>
    </ligand>
</feature>
<comment type="function">
    <text evidence="1">S-adenosyl-L-methionine-dependent protein-lysine N-methyltransferase that methylates elongation factor 1-alpha.</text>
</comment>
<dbReference type="Proteomes" id="UP000193560">
    <property type="component" value="Unassembled WGS sequence"/>
</dbReference>
<dbReference type="HAMAP" id="MF_03198">
    <property type="entry name" value="Methyltr_EFM6"/>
    <property type="match status" value="1"/>
</dbReference>